<feature type="transmembrane region" description="Helical" evidence="6">
    <location>
        <begin position="125"/>
        <end position="145"/>
    </location>
</feature>
<keyword evidence="9" id="KW-1185">Reference proteome</keyword>
<evidence type="ECO:0000313" key="9">
    <source>
        <dbReference type="Proteomes" id="UP000186817"/>
    </source>
</evidence>
<name>A0A1Q9EU92_SYMMI</name>
<evidence type="ECO:0000256" key="4">
    <source>
        <dbReference type="ARBA" id="ARBA00023136"/>
    </source>
</evidence>
<dbReference type="GO" id="GO:0005245">
    <property type="term" value="F:voltage-gated calcium channel activity"/>
    <property type="evidence" value="ECO:0007669"/>
    <property type="project" value="InterPro"/>
</dbReference>
<feature type="transmembrane region" description="Helical" evidence="6">
    <location>
        <begin position="161"/>
        <end position="182"/>
    </location>
</feature>
<feature type="transmembrane region" description="Helical" evidence="6">
    <location>
        <begin position="665"/>
        <end position="688"/>
    </location>
</feature>
<feature type="transmembrane region" description="Helical" evidence="6">
    <location>
        <begin position="431"/>
        <end position="451"/>
    </location>
</feature>
<dbReference type="InterPro" id="IPR018247">
    <property type="entry name" value="EF_Hand_1_Ca_BS"/>
</dbReference>
<feature type="transmembrane region" description="Helical" evidence="6">
    <location>
        <begin position="480"/>
        <end position="502"/>
    </location>
</feature>
<dbReference type="PROSITE" id="PS00018">
    <property type="entry name" value="EF_HAND_1"/>
    <property type="match status" value="1"/>
</dbReference>
<dbReference type="OrthoDB" id="416585at2759"/>
<dbReference type="PANTHER" id="PTHR46988">
    <property type="entry name" value="TWO PORE CALCIUM CHANNEL PROTEIN 1"/>
    <property type="match status" value="1"/>
</dbReference>
<evidence type="ECO:0000256" key="3">
    <source>
        <dbReference type="ARBA" id="ARBA00022989"/>
    </source>
</evidence>
<dbReference type="Proteomes" id="UP000186817">
    <property type="component" value="Unassembled WGS sequence"/>
</dbReference>
<reference evidence="8 9" key="1">
    <citation type="submission" date="2016-02" db="EMBL/GenBank/DDBJ databases">
        <title>Genome analysis of coral dinoflagellate symbionts highlights evolutionary adaptations to a symbiotic lifestyle.</title>
        <authorList>
            <person name="Aranda M."/>
            <person name="Li Y."/>
            <person name="Liew Y.J."/>
            <person name="Baumgarten S."/>
            <person name="Simakov O."/>
            <person name="Wilson M."/>
            <person name="Piel J."/>
            <person name="Ashoor H."/>
            <person name="Bougouffa S."/>
            <person name="Bajic V.B."/>
            <person name="Ryu T."/>
            <person name="Ravasi T."/>
            <person name="Bayer T."/>
            <person name="Micklem G."/>
            <person name="Kim H."/>
            <person name="Bhak J."/>
            <person name="Lajeunesse T.C."/>
            <person name="Voolstra C.R."/>
        </authorList>
    </citation>
    <scope>NUCLEOTIDE SEQUENCE [LARGE SCALE GENOMIC DNA]</scope>
    <source>
        <strain evidence="8 9">CCMP2467</strain>
    </source>
</reference>
<feature type="compositionally biased region" description="Low complexity" evidence="5">
    <location>
        <begin position="12"/>
        <end position="23"/>
    </location>
</feature>
<feature type="domain" description="Ion transport" evidence="7">
    <location>
        <begin position="124"/>
        <end position="316"/>
    </location>
</feature>
<dbReference type="EMBL" id="LSRX01000067">
    <property type="protein sequence ID" value="OLQ10991.1"/>
    <property type="molecule type" value="Genomic_DNA"/>
</dbReference>
<dbReference type="OMA" id="MCSTAIV"/>
<dbReference type="InterPro" id="IPR005821">
    <property type="entry name" value="Ion_trans_dom"/>
</dbReference>
<dbReference type="PANTHER" id="PTHR46988:SF4">
    <property type="entry name" value="ION TRANSPORT DOMAIN-CONTAINING PROTEIN"/>
    <property type="match status" value="1"/>
</dbReference>
<keyword evidence="4 6" id="KW-0472">Membrane</keyword>
<feature type="transmembrane region" description="Helical" evidence="6">
    <location>
        <begin position="249"/>
        <end position="271"/>
    </location>
</feature>
<accession>A0A1Q9EU92</accession>
<evidence type="ECO:0000259" key="7">
    <source>
        <dbReference type="Pfam" id="PF00520"/>
    </source>
</evidence>
<comment type="caution">
    <text evidence="8">The sequence shown here is derived from an EMBL/GenBank/DDBJ whole genome shotgun (WGS) entry which is preliminary data.</text>
</comment>
<dbReference type="AlphaFoldDB" id="A0A1Q9EU92"/>
<evidence type="ECO:0000256" key="2">
    <source>
        <dbReference type="ARBA" id="ARBA00022692"/>
    </source>
</evidence>
<feature type="transmembrane region" description="Helical" evidence="6">
    <location>
        <begin position="75"/>
        <end position="93"/>
    </location>
</feature>
<sequence>MASASSSLMFYESTNGTNSTGTDSSEDEETSMISAENAKIEQAAAILHAAIEGLERPVPLHGQGPLCALRWHRRLLPLLTLWAFLGMLIEFFVEPHWCSFAEHRCEGEAAEQYLMSQVPMLRRRSPAMICTNCIYMAPFIIDIFLQHRAFGKKICHEDRTYVVYVCCVLLYCARPLVSLFAAGEAPPVLPFLRAGIFVVFFPRVGRQILIMSHSMIHVLELLALGFLLLVFFAWMALVVFPPDTEEGSGYFPAFLPGMWSLFVLLTTANFPDIMKPAVQRHRAAFIFFLLFLLIGMFFLVNVFTAVVMQAYQAQVESELENRKNLRQSKVKEAFALLNSEGPLSVDDLQKVIMELSQYADTRNAQMVSALDIDTSKDGIISQQEFGTLIGALNTAIQTWVPPPYLEVLFPRLHDHPLWLKVKKYLGQVDRVGWIIDIVLVINLAVMLYQMWPVMAGTVSTDRGVAEKLELTAVTGWRQNVFTWVFIFEAAAKIIVLGVPTYFSIHTNQFDFVVTVIIALTSFAIACPLIDYADWNLVQVVACARLFRLFRLLNIFQPYHDLGRITFLLLPTAMDIFMILALICYIFSAIGVSLFGGMISTDPRNPHHAAVAASSFGQAGYWASNFNDFGMGVMTLFELLVGNNWTIICDGFTAAAGFWAPRSFFVIFHILGVLVGLNLLVSFIIGGFVEEYEKPMASASTKTPPAEPATEEPPGEPVDSEAKKKKRRVFGEGTPTAKSSMPEASRTDHEKQQQRSPPKKKKKRRVFGEKTADPKVAAPEASRTDHESHPQPSPPKKKRRVFGVDPLPKRPSSAPTKTGRKRASTDQTPA</sequence>
<feature type="domain" description="Ion transport" evidence="7">
    <location>
        <begin position="438"/>
        <end position="693"/>
    </location>
</feature>
<proteinExistence type="predicted"/>
<dbReference type="SUPFAM" id="SSF81324">
    <property type="entry name" value="Voltage-gated potassium channels"/>
    <property type="match status" value="2"/>
</dbReference>
<feature type="transmembrane region" description="Helical" evidence="6">
    <location>
        <begin position="575"/>
        <end position="598"/>
    </location>
</feature>
<gene>
    <name evidence="8" type="primary">TPC1</name>
    <name evidence="8" type="ORF">AK812_SmicGene5235</name>
</gene>
<feature type="transmembrane region" description="Helical" evidence="6">
    <location>
        <begin position="508"/>
        <end position="529"/>
    </location>
</feature>
<protein>
    <submittedName>
        <fullName evidence="8">Two pore calcium channel protein 1</fullName>
    </submittedName>
</protein>
<keyword evidence="2 6" id="KW-0812">Transmembrane</keyword>
<dbReference type="InterPro" id="IPR044581">
    <property type="entry name" value="TPC1_plant"/>
</dbReference>
<keyword evidence="3 6" id="KW-1133">Transmembrane helix</keyword>
<feature type="region of interest" description="Disordered" evidence="5">
    <location>
        <begin position="1"/>
        <end position="32"/>
    </location>
</feature>
<comment type="subcellular location">
    <subcellularLocation>
        <location evidence="1">Membrane</location>
        <topology evidence="1">Multi-pass membrane protein</topology>
    </subcellularLocation>
</comment>
<evidence type="ECO:0000256" key="6">
    <source>
        <dbReference type="SAM" id="Phobius"/>
    </source>
</evidence>
<feature type="region of interest" description="Disordered" evidence="5">
    <location>
        <begin position="696"/>
        <end position="829"/>
    </location>
</feature>
<dbReference type="Pfam" id="PF00520">
    <property type="entry name" value="Ion_trans"/>
    <property type="match status" value="2"/>
</dbReference>
<evidence type="ECO:0000313" key="8">
    <source>
        <dbReference type="EMBL" id="OLQ10991.1"/>
    </source>
</evidence>
<feature type="transmembrane region" description="Helical" evidence="6">
    <location>
        <begin position="217"/>
        <end position="237"/>
    </location>
</feature>
<organism evidence="8 9">
    <name type="scientific">Symbiodinium microadriaticum</name>
    <name type="common">Dinoflagellate</name>
    <name type="synonym">Zooxanthella microadriatica</name>
    <dbReference type="NCBI Taxonomy" id="2951"/>
    <lineage>
        <taxon>Eukaryota</taxon>
        <taxon>Sar</taxon>
        <taxon>Alveolata</taxon>
        <taxon>Dinophyceae</taxon>
        <taxon>Suessiales</taxon>
        <taxon>Symbiodiniaceae</taxon>
        <taxon>Symbiodinium</taxon>
    </lineage>
</organism>
<dbReference type="Gene3D" id="1.10.287.70">
    <property type="match status" value="2"/>
</dbReference>
<dbReference type="InterPro" id="IPR027359">
    <property type="entry name" value="Volt_channel_dom_sf"/>
</dbReference>
<evidence type="ECO:0000256" key="1">
    <source>
        <dbReference type="ARBA" id="ARBA00004141"/>
    </source>
</evidence>
<dbReference type="GO" id="GO:0016020">
    <property type="term" value="C:membrane"/>
    <property type="evidence" value="ECO:0007669"/>
    <property type="project" value="UniProtKB-SubCell"/>
</dbReference>
<feature type="transmembrane region" description="Helical" evidence="6">
    <location>
        <begin position="283"/>
        <end position="311"/>
    </location>
</feature>
<evidence type="ECO:0000256" key="5">
    <source>
        <dbReference type="SAM" id="MobiDB-lite"/>
    </source>
</evidence>
<dbReference type="Gene3D" id="1.20.120.350">
    <property type="entry name" value="Voltage-gated potassium channels. Chain C"/>
    <property type="match status" value="1"/>
</dbReference>